<evidence type="ECO:0000313" key="2">
    <source>
        <dbReference type="EMBL" id="EDO62725.1"/>
    </source>
</evidence>
<dbReference type="AlphaFoldDB" id="A7VPR4"/>
<dbReference type="EMBL" id="ABCB02000013">
    <property type="protein sequence ID" value="EDO62725.1"/>
    <property type="molecule type" value="Genomic_DNA"/>
</dbReference>
<evidence type="ECO:0000313" key="3">
    <source>
        <dbReference type="Proteomes" id="UP000003490"/>
    </source>
</evidence>
<dbReference type="Proteomes" id="UP000003490">
    <property type="component" value="Unassembled WGS sequence"/>
</dbReference>
<organism evidence="2 3">
    <name type="scientific">[Clostridium] leptum DSM 753</name>
    <dbReference type="NCBI Taxonomy" id="428125"/>
    <lineage>
        <taxon>Bacteria</taxon>
        <taxon>Bacillati</taxon>
        <taxon>Bacillota</taxon>
        <taxon>Clostridia</taxon>
        <taxon>Eubacteriales</taxon>
        <taxon>Oscillospiraceae</taxon>
        <taxon>Oscillospiraceae incertae sedis</taxon>
    </lineage>
</organism>
<sequence length="60" mass="6915">MRIKMMIQEQPPNPLLHIMKSSLNFVCVLLAYSTVYGWSLILVTNFFTQKFDMGFFPGAV</sequence>
<accession>A7VPR4</accession>
<name>A7VPR4_9FIRM</name>
<protein>
    <submittedName>
        <fullName evidence="2">Uncharacterized protein</fullName>
    </submittedName>
</protein>
<comment type="caution">
    <text evidence="2">The sequence shown here is derived from an EMBL/GenBank/DDBJ whole genome shotgun (WGS) entry which is preliminary data.</text>
</comment>
<gene>
    <name evidence="2" type="ORF">CLOLEP_00540</name>
</gene>
<keyword evidence="1" id="KW-1133">Transmembrane helix</keyword>
<proteinExistence type="predicted"/>
<reference evidence="2 3" key="1">
    <citation type="submission" date="2007-08" db="EMBL/GenBank/DDBJ databases">
        <title>Draft genome sequence of Clostridium leptum (DSM 753).</title>
        <authorList>
            <person name="Sudarsanam P."/>
            <person name="Ley R."/>
            <person name="Guruge J."/>
            <person name="Turnbaugh P.J."/>
            <person name="Mahowald M."/>
            <person name="Liep D."/>
            <person name="Gordon J."/>
        </authorList>
    </citation>
    <scope>NUCLEOTIDE SEQUENCE [LARGE SCALE GENOMIC DNA]</scope>
    <source>
        <strain evidence="2 3">DSM 753</strain>
    </source>
</reference>
<dbReference type="HOGENOM" id="CLU_2933146_0_0_9"/>
<feature type="transmembrane region" description="Helical" evidence="1">
    <location>
        <begin position="21"/>
        <end position="47"/>
    </location>
</feature>
<keyword evidence="1" id="KW-0472">Membrane</keyword>
<reference evidence="2 3" key="2">
    <citation type="submission" date="2007-08" db="EMBL/GenBank/DDBJ databases">
        <authorList>
            <person name="Fulton L."/>
            <person name="Clifton S."/>
            <person name="Fulton B."/>
            <person name="Xu J."/>
            <person name="Minx P."/>
            <person name="Pepin K.H."/>
            <person name="Johnson M."/>
            <person name="Thiruvilangam P."/>
            <person name="Bhonagiri V."/>
            <person name="Nash W.E."/>
            <person name="Wang C."/>
            <person name="Mardis E.R."/>
            <person name="Wilson R.K."/>
        </authorList>
    </citation>
    <scope>NUCLEOTIDE SEQUENCE [LARGE SCALE GENOMIC DNA]</scope>
    <source>
        <strain evidence="2 3">DSM 753</strain>
    </source>
</reference>
<evidence type="ECO:0000256" key="1">
    <source>
        <dbReference type="SAM" id="Phobius"/>
    </source>
</evidence>
<keyword evidence="1" id="KW-0812">Transmembrane</keyword>